<accession>A0ABD3AH96</accession>
<protein>
    <submittedName>
        <fullName evidence="2">Uncharacterized protein</fullName>
    </submittedName>
</protein>
<keyword evidence="3" id="KW-1185">Reference proteome</keyword>
<proteinExistence type="predicted"/>
<evidence type="ECO:0000313" key="3">
    <source>
        <dbReference type="Proteomes" id="UP001630127"/>
    </source>
</evidence>
<keyword evidence="1" id="KW-1133">Transmembrane helix</keyword>
<name>A0ABD3AH96_9GENT</name>
<sequence length="109" mass="12661">MSSALVLRQLLEFNIFYLMTLVGFTAYLHALCPSLHMTYDDDSIWDVLLGTLMHILIYMMSENGYMVTVLFMLCGGVTFYRYTSYLPPIIPVDVKKELEKRQCSIKAFR</sequence>
<keyword evidence="1" id="KW-0472">Membrane</keyword>
<gene>
    <name evidence="2" type="ORF">ACH5RR_009549</name>
</gene>
<feature type="transmembrane region" description="Helical" evidence="1">
    <location>
        <begin position="15"/>
        <end position="32"/>
    </location>
</feature>
<evidence type="ECO:0000256" key="1">
    <source>
        <dbReference type="SAM" id="Phobius"/>
    </source>
</evidence>
<reference evidence="2 3" key="1">
    <citation type="submission" date="2024-11" db="EMBL/GenBank/DDBJ databases">
        <title>A near-complete genome assembly of Cinchona calisaya.</title>
        <authorList>
            <person name="Lian D.C."/>
            <person name="Zhao X.W."/>
            <person name="Wei L."/>
        </authorList>
    </citation>
    <scope>NUCLEOTIDE SEQUENCE [LARGE SCALE GENOMIC DNA]</scope>
    <source>
        <tissue evidence="2">Nenye</tissue>
    </source>
</reference>
<dbReference type="AlphaFoldDB" id="A0ABD3AH96"/>
<dbReference type="EMBL" id="JBJUIK010000004">
    <property type="protein sequence ID" value="KAL3530227.1"/>
    <property type="molecule type" value="Genomic_DNA"/>
</dbReference>
<evidence type="ECO:0000313" key="2">
    <source>
        <dbReference type="EMBL" id="KAL3530227.1"/>
    </source>
</evidence>
<comment type="caution">
    <text evidence="2">The sequence shown here is derived from an EMBL/GenBank/DDBJ whole genome shotgun (WGS) entry which is preliminary data.</text>
</comment>
<keyword evidence="1" id="KW-0812">Transmembrane</keyword>
<organism evidence="2 3">
    <name type="scientific">Cinchona calisaya</name>
    <dbReference type="NCBI Taxonomy" id="153742"/>
    <lineage>
        <taxon>Eukaryota</taxon>
        <taxon>Viridiplantae</taxon>
        <taxon>Streptophyta</taxon>
        <taxon>Embryophyta</taxon>
        <taxon>Tracheophyta</taxon>
        <taxon>Spermatophyta</taxon>
        <taxon>Magnoliopsida</taxon>
        <taxon>eudicotyledons</taxon>
        <taxon>Gunneridae</taxon>
        <taxon>Pentapetalae</taxon>
        <taxon>asterids</taxon>
        <taxon>lamiids</taxon>
        <taxon>Gentianales</taxon>
        <taxon>Rubiaceae</taxon>
        <taxon>Cinchonoideae</taxon>
        <taxon>Cinchoneae</taxon>
        <taxon>Cinchona</taxon>
    </lineage>
</organism>
<feature type="transmembrane region" description="Helical" evidence="1">
    <location>
        <begin position="66"/>
        <end position="83"/>
    </location>
</feature>
<dbReference type="Proteomes" id="UP001630127">
    <property type="component" value="Unassembled WGS sequence"/>
</dbReference>